<feature type="transmembrane region" description="Helical" evidence="1">
    <location>
        <begin position="12"/>
        <end position="35"/>
    </location>
</feature>
<dbReference type="GeneID" id="35591439"/>
<keyword evidence="4" id="KW-1185">Reference proteome</keyword>
<reference evidence="3 4" key="1">
    <citation type="submission" date="2018-01" db="EMBL/GenBank/DDBJ databases">
        <title>Complete genome sequence of Salinigranum rubrum GX10T, an extremely halophilic archaeon isolated from a marine solar saltern.</title>
        <authorList>
            <person name="Han S."/>
        </authorList>
    </citation>
    <scope>NUCLEOTIDE SEQUENCE [LARGE SCALE GENOMIC DNA]</scope>
    <source>
        <strain evidence="3 4">GX10</strain>
    </source>
</reference>
<dbReference type="AlphaFoldDB" id="A0A2I8VGS2"/>
<dbReference type="EMBL" id="CP026309">
    <property type="protein sequence ID" value="AUV81110.1"/>
    <property type="molecule type" value="Genomic_DNA"/>
</dbReference>
<accession>A0A2I8VGS2</accession>
<feature type="domain" description="DUF7979" evidence="2">
    <location>
        <begin position="42"/>
        <end position="107"/>
    </location>
</feature>
<sequence>MFEFEEPYQRDLALVGLGVLVVVLCVGGALAYLTLTSQSAKYLSVEETDTIYPHEEVVAFESMTPAQQRAFEAALADEDNRAEVTGVSTEVWTDHRAVSYRGELYEVGVLSVN</sequence>
<dbReference type="InterPro" id="IPR058285">
    <property type="entry name" value="DUF7979"/>
</dbReference>
<proteinExistence type="predicted"/>
<organism evidence="3 4">
    <name type="scientific">Salinigranum rubrum</name>
    <dbReference type="NCBI Taxonomy" id="755307"/>
    <lineage>
        <taxon>Archaea</taxon>
        <taxon>Methanobacteriati</taxon>
        <taxon>Methanobacteriota</taxon>
        <taxon>Stenosarchaea group</taxon>
        <taxon>Halobacteria</taxon>
        <taxon>Halobacteriales</taxon>
        <taxon>Haloferacaceae</taxon>
        <taxon>Salinigranum</taxon>
    </lineage>
</organism>
<keyword evidence="1" id="KW-0472">Membrane</keyword>
<dbReference type="OrthoDB" id="340939at2157"/>
<name>A0A2I8VGS2_9EURY</name>
<keyword evidence="1" id="KW-1133">Transmembrane helix</keyword>
<dbReference type="KEGG" id="srub:C2R22_05075"/>
<evidence type="ECO:0000256" key="1">
    <source>
        <dbReference type="SAM" id="Phobius"/>
    </source>
</evidence>
<dbReference type="RefSeq" id="WP_103424798.1">
    <property type="nucleotide sequence ID" value="NZ_CP026309.1"/>
</dbReference>
<protein>
    <recommendedName>
        <fullName evidence="2">DUF7979 domain-containing protein</fullName>
    </recommendedName>
</protein>
<dbReference type="Pfam" id="PF25934">
    <property type="entry name" value="DUF7979"/>
    <property type="match status" value="1"/>
</dbReference>
<evidence type="ECO:0000313" key="3">
    <source>
        <dbReference type="EMBL" id="AUV81110.1"/>
    </source>
</evidence>
<evidence type="ECO:0000313" key="4">
    <source>
        <dbReference type="Proteomes" id="UP000236584"/>
    </source>
</evidence>
<evidence type="ECO:0000259" key="2">
    <source>
        <dbReference type="Pfam" id="PF25934"/>
    </source>
</evidence>
<keyword evidence="1" id="KW-0812">Transmembrane</keyword>
<dbReference type="Proteomes" id="UP000236584">
    <property type="component" value="Chromosome"/>
</dbReference>
<gene>
    <name evidence="3" type="ORF">C2R22_05075</name>
</gene>